<protein>
    <submittedName>
        <fullName evidence="2">Uncharacterized protein</fullName>
    </submittedName>
</protein>
<accession>A0A9P6NUF7</accession>
<proteinExistence type="predicted"/>
<name>A0A9P6NUF7_9BASI</name>
<sequence length="140" mass="15713">MPRGVPRTPQNVMRYKLKNYSSNLSPILESPGSSPAATVVLGEAPIKNESSTRIIKPKPTYCKKDGKTLTKDLTQQVEPQNFEEWIQKITINANTKGNQTALPTPTPVLSKRKQKIQESRRKRARLAHPEPSTSSSKKEY</sequence>
<feature type="compositionally biased region" description="Basic residues" evidence="1">
    <location>
        <begin position="110"/>
        <end position="126"/>
    </location>
</feature>
<dbReference type="Proteomes" id="UP000886653">
    <property type="component" value="Unassembled WGS sequence"/>
</dbReference>
<dbReference type="EMBL" id="MU167218">
    <property type="protein sequence ID" value="KAG0150572.1"/>
    <property type="molecule type" value="Genomic_DNA"/>
</dbReference>
<evidence type="ECO:0000313" key="3">
    <source>
        <dbReference type="Proteomes" id="UP000886653"/>
    </source>
</evidence>
<feature type="compositionally biased region" description="Polar residues" evidence="1">
    <location>
        <begin position="131"/>
        <end position="140"/>
    </location>
</feature>
<reference evidence="2" key="1">
    <citation type="submission" date="2013-11" db="EMBL/GenBank/DDBJ databases">
        <title>Genome sequence of the fusiform rust pathogen reveals effectors for host alternation and coevolution with pine.</title>
        <authorList>
            <consortium name="DOE Joint Genome Institute"/>
            <person name="Smith K."/>
            <person name="Pendleton A."/>
            <person name="Kubisiak T."/>
            <person name="Anderson C."/>
            <person name="Salamov A."/>
            <person name="Aerts A."/>
            <person name="Riley R."/>
            <person name="Clum A."/>
            <person name="Lindquist E."/>
            <person name="Ence D."/>
            <person name="Campbell M."/>
            <person name="Kronenberg Z."/>
            <person name="Feau N."/>
            <person name="Dhillon B."/>
            <person name="Hamelin R."/>
            <person name="Burleigh J."/>
            <person name="Smith J."/>
            <person name="Yandell M."/>
            <person name="Nelson C."/>
            <person name="Grigoriev I."/>
            <person name="Davis J."/>
        </authorList>
    </citation>
    <scope>NUCLEOTIDE SEQUENCE</scope>
    <source>
        <strain evidence="2">G11</strain>
    </source>
</reference>
<organism evidence="2 3">
    <name type="scientific">Cronartium quercuum f. sp. fusiforme G11</name>
    <dbReference type="NCBI Taxonomy" id="708437"/>
    <lineage>
        <taxon>Eukaryota</taxon>
        <taxon>Fungi</taxon>
        <taxon>Dikarya</taxon>
        <taxon>Basidiomycota</taxon>
        <taxon>Pucciniomycotina</taxon>
        <taxon>Pucciniomycetes</taxon>
        <taxon>Pucciniales</taxon>
        <taxon>Coleosporiaceae</taxon>
        <taxon>Cronartium</taxon>
    </lineage>
</organism>
<evidence type="ECO:0000256" key="1">
    <source>
        <dbReference type="SAM" id="MobiDB-lite"/>
    </source>
</evidence>
<evidence type="ECO:0000313" key="2">
    <source>
        <dbReference type="EMBL" id="KAG0150572.1"/>
    </source>
</evidence>
<dbReference type="AlphaFoldDB" id="A0A9P6NUF7"/>
<feature type="region of interest" description="Disordered" evidence="1">
    <location>
        <begin position="96"/>
        <end position="140"/>
    </location>
</feature>
<gene>
    <name evidence="2" type="ORF">CROQUDRAFT_677988</name>
</gene>
<comment type="caution">
    <text evidence="2">The sequence shown here is derived from an EMBL/GenBank/DDBJ whole genome shotgun (WGS) entry which is preliminary data.</text>
</comment>
<keyword evidence="3" id="KW-1185">Reference proteome</keyword>